<protein>
    <recommendedName>
        <fullName evidence="6">NAD kinase</fullName>
        <ecNumber evidence="6">2.7.1.23</ecNumber>
    </recommendedName>
    <alternativeName>
        <fullName evidence="6">ATP-dependent NAD kinase</fullName>
    </alternativeName>
</protein>
<name>A0A1F8F715_9BACT</name>
<feature type="binding site" evidence="6">
    <location>
        <begin position="58"/>
        <end position="59"/>
    </location>
    <ligand>
        <name>NAD(+)</name>
        <dbReference type="ChEBI" id="CHEBI:57540"/>
    </ligand>
</feature>
<comment type="catalytic activity">
    <reaction evidence="5 6">
        <text>NAD(+) + ATP = ADP + NADP(+) + H(+)</text>
        <dbReference type="Rhea" id="RHEA:18629"/>
        <dbReference type="ChEBI" id="CHEBI:15378"/>
        <dbReference type="ChEBI" id="CHEBI:30616"/>
        <dbReference type="ChEBI" id="CHEBI:57540"/>
        <dbReference type="ChEBI" id="CHEBI:58349"/>
        <dbReference type="ChEBI" id="CHEBI:456216"/>
        <dbReference type="EC" id="2.7.1.23"/>
    </reaction>
</comment>
<comment type="cofactor">
    <cofactor evidence="6">
        <name>a divalent metal cation</name>
        <dbReference type="ChEBI" id="CHEBI:60240"/>
    </cofactor>
</comment>
<feature type="binding site" evidence="6">
    <location>
        <position position="160"/>
    </location>
    <ligand>
        <name>NAD(+)</name>
        <dbReference type="ChEBI" id="CHEBI:57540"/>
    </ligand>
</feature>
<dbReference type="GO" id="GO:0019674">
    <property type="term" value="P:NAD+ metabolic process"/>
    <property type="evidence" value="ECO:0007669"/>
    <property type="project" value="InterPro"/>
</dbReference>
<evidence type="ECO:0000256" key="1">
    <source>
        <dbReference type="ARBA" id="ARBA00022679"/>
    </source>
</evidence>
<dbReference type="SUPFAM" id="SSF111331">
    <property type="entry name" value="NAD kinase/diacylglycerol kinase-like"/>
    <property type="match status" value="1"/>
</dbReference>
<dbReference type="GO" id="GO:0006741">
    <property type="term" value="P:NADP+ biosynthetic process"/>
    <property type="evidence" value="ECO:0007669"/>
    <property type="project" value="UniProtKB-UniRule"/>
</dbReference>
<feature type="binding site" evidence="6">
    <location>
        <begin position="173"/>
        <end position="178"/>
    </location>
    <ligand>
        <name>NAD(+)</name>
        <dbReference type="ChEBI" id="CHEBI:57540"/>
    </ligand>
</feature>
<sequence length="286" mass="31855">MEMPTIIQNPKNVSIFYHSSNKRAVVWSGKIKQWLKKKYPGINITSNKPDVIIVLGGDGTILEAAKRYHHISNPTIFGLNLGNIGYLASVRDPSHFMDSLTLFFKGQFTISERMMINVEIVRDNKKIFSEEVLNEVVVQSVLSVVDLEVVVSGINIRKIRGSGVLIATATGSTAYNLSAHGPIVMPDIKCLIVTELMDHDVPTPSIVVKYDKEVVIKVKSFRQKGILSISKSKKKVDVVLAADGNKIFPLKQGDVVIIKNSSHLIKLAEMEKNYFFKSLKSNFSVR</sequence>
<dbReference type="GO" id="GO:0003951">
    <property type="term" value="F:NAD+ kinase activity"/>
    <property type="evidence" value="ECO:0007669"/>
    <property type="project" value="UniProtKB-UniRule"/>
</dbReference>
<keyword evidence="6" id="KW-0067">ATP-binding</keyword>
<gene>
    <name evidence="6" type="primary">nadK</name>
    <name evidence="7" type="ORF">A3J46_05640</name>
</gene>
<feature type="binding site" evidence="6">
    <location>
        <position position="245"/>
    </location>
    <ligand>
        <name>NAD(+)</name>
        <dbReference type="ChEBI" id="CHEBI:57540"/>
    </ligand>
</feature>
<dbReference type="InterPro" id="IPR017438">
    <property type="entry name" value="ATP-NAD_kinase_N"/>
</dbReference>
<keyword evidence="2 6" id="KW-0418">Kinase</keyword>
<proteinExistence type="inferred from homology"/>
<dbReference type="GO" id="GO:0005524">
    <property type="term" value="F:ATP binding"/>
    <property type="evidence" value="ECO:0007669"/>
    <property type="project" value="UniProtKB-KW"/>
</dbReference>
<evidence type="ECO:0000313" key="8">
    <source>
        <dbReference type="Proteomes" id="UP000177167"/>
    </source>
</evidence>
<comment type="caution">
    <text evidence="7">The sequence shown here is derived from an EMBL/GenBank/DDBJ whole genome shotgun (WGS) entry which is preliminary data.</text>
</comment>
<comment type="caution">
    <text evidence="6">Lacks conserved residue(s) required for the propagation of feature annotation.</text>
</comment>
<dbReference type="GO" id="GO:0051287">
    <property type="term" value="F:NAD binding"/>
    <property type="evidence" value="ECO:0007669"/>
    <property type="project" value="UniProtKB-ARBA"/>
</dbReference>
<dbReference type="GO" id="GO:0005737">
    <property type="term" value="C:cytoplasm"/>
    <property type="evidence" value="ECO:0007669"/>
    <property type="project" value="UniProtKB-SubCell"/>
</dbReference>
<dbReference type="InterPro" id="IPR017437">
    <property type="entry name" value="ATP-NAD_kinase_PpnK-typ_C"/>
</dbReference>
<dbReference type="InterPro" id="IPR002504">
    <property type="entry name" value="NADK"/>
</dbReference>
<dbReference type="AlphaFoldDB" id="A0A1F8F715"/>
<evidence type="ECO:0000313" key="7">
    <source>
        <dbReference type="EMBL" id="OGN08947.1"/>
    </source>
</evidence>
<reference evidence="7 8" key="1">
    <citation type="journal article" date="2016" name="Nat. Commun.">
        <title>Thousands of microbial genomes shed light on interconnected biogeochemical processes in an aquifer system.</title>
        <authorList>
            <person name="Anantharaman K."/>
            <person name="Brown C.T."/>
            <person name="Hug L.A."/>
            <person name="Sharon I."/>
            <person name="Castelle C.J."/>
            <person name="Probst A.J."/>
            <person name="Thomas B.C."/>
            <person name="Singh A."/>
            <person name="Wilkins M.J."/>
            <person name="Karaoz U."/>
            <person name="Brodie E.L."/>
            <person name="Williams K.H."/>
            <person name="Hubbard S.S."/>
            <person name="Banfield J.F."/>
        </authorList>
    </citation>
    <scope>NUCLEOTIDE SEQUENCE [LARGE SCALE GENOMIC DNA]</scope>
</reference>
<dbReference type="EC" id="2.7.1.23" evidence="6"/>
<dbReference type="HAMAP" id="MF_00361">
    <property type="entry name" value="NAD_kinase"/>
    <property type="match status" value="1"/>
</dbReference>
<dbReference type="Pfam" id="PF20143">
    <property type="entry name" value="NAD_kinase_C"/>
    <property type="match status" value="1"/>
</dbReference>
<accession>A0A1F8F715</accession>
<comment type="similarity">
    <text evidence="6">Belongs to the NAD kinase family.</text>
</comment>
<evidence type="ECO:0000256" key="4">
    <source>
        <dbReference type="ARBA" id="ARBA00023027"/>
    </source>
</evidence>
<evidence type="ECO:0000256" key="3">
    <source>
        <dbReference type="ARBA" id="ARBA00022857"/>
    </source>
</evidence>
<dbReference type="Gene3D" id="2.60.200.30">
    <property type="entry name" value="Probable inorganic polyphosphate/atp-NAD kinase, domain 2"/>
    <property type="match status" value="1"/>
</dbReference>
<feature type="binding site" evidence="6">
    <location>
        <begin position="134"/>
        <end position="135"/>
    </location>
    <ligand>
        <name>NAD(+)</name>
        <dbReference type="ChEBI" id="CHEBI:57540"/>
    </ligand>
</feature>
<organism evidence="7 8">
    <name type="scientific">Candidatus Yanofskybacteria bacterium RIFCSPHIGHO2_02_FULL_41_11</name>
    <dbReference type="NCBI Taxonomy" id="1802675"/>
    <lineage>
        <taxon>Bacteria</taxon>
        <taxon>Candidatus Yanofskyibacteriota</taxon>
    </lineage>
</organism>
<dbReference type="PANTHER" id="PTHR20275">
    <property type="entry name" value="NAD KINASE"/>
    <property type="match status" value="1"/>
</dbReference>
<dbReference type="InterPro" id="IPR016064">
    <property type="entry name" value="NAD/diacylglycerol_kinase_sf"/>
</dbReference>
<comment type="subcellular location">
    <subcellularLocation>
        <location evidence="6">Cytoplasm</location>
    </subcellularLocation>
</comment>
<feature type="active site" description="Proton acceptor" evidence="6">
    <location>
        <position position="58"/>
    </location>
</feature>
<evidence type="ECO:0000256" key="2">
    <source>
        <dbReference type="ARBA" id="ARBA00022777"/>
    </source>
</evidence>
<keyword evidence="1 6" id="KW-0808">Transferase</keyword>
<dbReference type="Proteomes" id="UP000177167">
    <property type="component" value="Unassembled WGS sequence"/>
</dbReference>
<dbReference type="EMBL" id="MGJP01000049">
    <property type="protein sequence ID" value="OGN08947.1"/>
    <property type="molecule type" value="Genomic_DNA"/>
</dbReference>
<dbReference type="Pfam" id="PF01513">
    <property type="entry name" value="NAD_kinase"/>
    <property type="match status" value="1"/>
</dbReference>
<keyword evidence="3 6" id="KW-0521">NADP</keyword>
<comment type="function">
    <text evidence="6">Involved in the regulation of the intracellular balance of NAD and NADP, and is a key enzyme in the biosynthesis of NADP. Catalyzes specifically the phosphorylation on 2'-hydroxyl of the adenosine moiety of NAD to yield NADP.</text>
</comment>
<dbReference type="GO" id="GO:0046872">
    <property type="term" value="F:metal ion binding"/>
    <property type="evidence" value="ECO:0007669"/>
    <property type="project" value="UniProtKB-UniRule"/>
</dbReference>
<keyword evidence="6" id="KW-0547">Nucleotide-binding</keyword>
<dbReference type="Gene3D" id="3.40.50.10330">
    <property type="entry name" value="Probable inorganic polyphosphate/atp-NAD kinase, domain 1"/>
    <property type="match status" value="1"/>
</dbReference>
<keyword evidence="4 6" id="KW-0520">NAD</keyword>
<keyword evidence="6" id="KW-0963">Cytoplasm</keyword>
<evidence type="ECO:0000256" key="6">
    <source>
        <dbReference type="HAMAP-Rule" id="MF_00361"/>
    </source>
</evidence>
<evidence type="ECO:0000256" key="5">
    <source>
        <dbReference type="ARBA" id="ARBA00047925"/>
    </source>
</evidence>
<dbReference type="PANTHER" id="PTHR20275:SF0">
    <property type="entry name" value="NAD KINASE"/>
    <property type="match status" value="1"/>
</dbReference>